<protein>
    <submittedName>
        <fullName evidence="3">LysR family transcriptional regulator</fullName>
    </submittedName>
</protein>
<dbReference type="AlphaFoldDB" id="A0A7X1W6K7"/>
<organism evidence="3 5">
    <name type="scientific">Pseudomonas helleri</name>
    <dbReference type="NCBI Taxonomy" id="1608996"/>
    <lineage>
        <taxon>Bacteria</taxon>
        <taxon>Pseudomonadati</taxon>
        <taxon>Pseudomonadota</taxon>
        <taxon>Gammaproteobacteria</taxon>
        <taxon>Pseudomonadales</taxon>
        <taxon>Pseudomonadaceae</taxon>
        <taxon>Pseudomonas</taxon>
    </lineage>
</organism>
<evidence type="ECO:0000313" key="4">
    <source>
        <dbReference type="EMBL" id="MQT88244.1"/>
    </source>
</evidence>
<name>A0A7X1W6K7_9PSED</name>
<dbReference type="Proteomes" id="UP000489190">
    <property type="component" value="Unassembled WGS sequence"/>
</dbReference>
<dbReference type="Proteomes" id="UP000441404">
    <property type="component" value="Unassembled WGS sequence"/>
</dbReference>
<evidence type="ECO:0000256" key="1">
    <source>
        <dbReference type="SAM" id="MobiDB-lite"/>
    </source>
</evidence>
<dbReference type="EMBL" id="WIWI01000007">
    <property type="protein sequence ID" value="MQT88244.1"/>
    <property type="molecule type" value="Genomic_DNA"/>
</dbReference>
<feature type="domain" description="HTH lysR-type" evidence="2">
    <location>
        <begin position="83"/>
        <end position="113"/>
    </location>
</feature>
<dbReference type="Pfam" id="PF00126">
    <property type="entry name" value="HTH_1"/>
    <property type="match status" value="1"/>
</dbReference>
<dbReference type="EMBL" id="WIWJ01000007">
    <property type="protein sequence ID" value="MQT46160.1"/>
    <property type="molecule type" value="Genomic_DNA"/>
</dbReference>
<dbReference type="Pfam" id="PF01609">
    <property type="entry name" value="DDE_Tnp_1"/>
    <property type="match status" value="1"/>
</dbReference>
<feature type="region of interest" description="Disordered" evidence="1">
    <location>
        <begin position="1"/>
        <end position="30"/>
    </location>
</feature>
<dbReference type="GO" id="GO:0006313">
    <property type="term" value="P:DNA transposition"/>
    <property type="evidence" value="ECO:0007669"/>
    <property type="project" value="InterPro"/>
</dbReference>
<dbReference type="InterPro" id="IPR036388">
    <property type="entry name" value="WH-like_DNA-bd_sf"/>
</dbReference>
<dbReference type="Gene3D" id="1.10.10.10">
    <property type="entry name" value="Winged helix-like DNA-binding domain superfamily/Winged helix DNA-binding domain"/>
    <property type="match status" value="1"/>
</dbReference>
<accession>A0A7X1W6K7</accession>
<evidence type="ECO:0000259" key="2">
    <source>
        <dbReference type="PROSITE" id="PS50931"/>
    </source>
</evidence>
<evidence type="ECO:0000313" key="3">
    <source>
        <dbReference type="EMBL" id="MQT46160.1"/>
    </source>
</evidence>
<gene>
    <name evidence="4" type="ORF">GHO39_03655</name>
    <name evidence="3" type="ORF">GHO40_05325</name>
</gene>
<proteinExistence type="predicted"/>
<evidence type="ECO:0000313" key="5">
    <source>
        <dbReference type="Proteomes" id="UP000441404"/>
    </source>
</evidence>
<evidence type="ECO:0000313" key="6">
    <source>
        <dbReference type="Proteomes" id="UP000489190"/>
    </source>
</evidence>
<dbReference type="PROSITE" id="PS50931">
    <property type="entry name" value="HTH_LYSR"/>
    <property type="match status" value="1"/>
</dbReference>
<dbReference type="GO" id="GO:0003700">
    <property type="term" value="F:DNA-binding transcription factor activity"/>
    <property type="evidence" value="ECO:0007669"/>
    <property type="project" value="InterPro"/>
</dbReference>
<comment type="caution">
    <text evidence="3">The sequence shown here is derived from an EMBL/GenBank/DDBJ whole genome shotgun (WGS) entry which is preliminary data.</text>
</comment>
<dbReference type="InterPro" id="IPR000847">
    <property type="entry name" value="LysR_HTH_N"/>
</dbReference>
<dbReference type="GO" id="GO:0004803">
    <property type="term" value="F:transposase activity"/>
    <property type="evidence" value="ECO:0007669"/>
    <property type="project" value="InterPro"/>
</dbReference>
<dbReference type="GO" id="GO:0003677">
    <property type="term" value="F:DNA binding"/>
    <property type="evidence" value="ECO:0007669"/>
    <property type="project" value="InterPro"/>
</dbReference>
<sequence length="113" mass="12389">MVIGSVDVSKQRYRQHSAGSEASEHSEAIGKSRVGNTSKIHLAVDAHGLPLALEITENDINDCTVAPSRLHSYRLPRRSRWIGSISKAALSLDTMQSNVTQRIKRLESELGVP</sequence>
<dbReference type="InterPro" id="IPR002559">
    <property type="entry name" value="Transposase_11"/>
</dbReference>
<reference evidence="5 6" key="1">
    <citation type="submission" date="2019-10" db="EMBL/GenBank/DDBJ databases">
        <title>Evaluation of single-gene subtyping targets for Pseudomonas.</title>
        <authorList>
            <person name="Reichler S.J."/>
            <person name="Orsi R.H."/>
            <person name="Wiedmann M."/>
            <person name="Martin N.H."/>
            <person name="Murphy S.I."/>
        </authorList>
    </citation>
    <scope>NUCLEOTIDE SEQUENCE [LARGE SCALE GENOMIC DNA]</scope>
    <source>
        <strain evidence="4 6">FSL R10-3254</strain>
        <strain evidence="3 5">FSL R10-3257</strain>
    </source>
</reference>